<comment type="similarity">
    <text evidence="1">Belongs to the peptidase S8 family.</text>
</comment>
<evidence type="ECO:0000313" key="7">
    <source>
        <dbReference type="Proteomes" id="UP001318301"/>
    </source>
</evidence>
<keyword evidence="4" id="KW-0720">Serine protease</keyword>
<name>A0ABX0EVD7_9BACT</name>
<accession>A0ABX0EVD7</accession>
<dbReference type="PANTHER" id="PTHR43806">
    <property type="entry name" value="PEPTIDASE S8"/>
    <property type="match status" value="1"/>
</dbReference>
<feature type="domain" description="Peptidase S8/S53" evidence="5">
    <location>
        <begin position="261"/>
        <end position="548"/>
    </location>
</feature>
<keyword evidence="2" id="KW-0645">Protease</keyword>
<dbReference type="Pfam" id="PF00082">
    <property type="entry name" value="Peptidase_S8"/>
    <property type="match status" value="1"/>
</dbReference>
<dbReference type="InterPro" id="IPR034074">
    <property type="entry name" value="Y4bN_pept_dom"/>
</dbReference>
<dbReference type="RefSeq" id="WP_166230898.1">
    <property type="nucleotide sequence ID" value="NZ_CBCSIJ010000003.1"/>
</dbReference>
<evidence type="ECO:0000256" key="3">
    <source>
        <dbReference type="ARBA" id="ARBA00022801"/>
    </source>
</evidence>
<keyword evidence="7" id="KW-1185">Reference proteome</keyword>
<gene>
    <name evidence="6" type="ORF">EWU23_08585</name>
</gene>
<evidence type="ECO:0000256" key="1">
    <source>
        <dbReference type="ARBA" id="ARBA00011073"/>
    </source>
</evidence>
<evidence type="ECO:0000256" key="2">
    <source>
        <dbReference type="ARBA" id="ARBA00022670"/>
    </source>
</evidence>
<evidence type="ECO:0000259" key="5">
    <source>
        <dbReference type="Pfam" id="PF00082"/>
    </source>
</evidence>
<keyword evidence="3" id="KW-0378">Hydrolase</keyword>
<evidence type="ECO:0000256" key="4">
    <source>
        <dbReference type="ARBA" id="ARBA00022825"/>
    </source>
</evidence>
<dbReference type="CDD" id="cd04847">
    <property type="entry name" value="Peptidases_S8_Subtilisin_like_2"/>
    <property type="match status" value="1"/>
</dbReference>
<dbReference type="InterPro" id="IPR023828">
    <property type="entry name" value="Peptidase_S8_Ser-AS"/>
</dbReference>
<dbReference type="PROSITE" id="PS00138">
    <property type="entry name" value="SUBTILASE_SER"/>
    <property type="match status" value="1"/>
</dbReference>
<dbReference type="InterPro" id="IPR050131">
    <property type="entry name" value="Peptidase_S8_subtilisin-like"/>
</dbReference>
<dbReference type="InterPro" id="IPR000209">
    <property type="entry name" value="Peptidase_S8/S53_dom"/>
</dbReference>
<dbReference type="Gene3D" id="3.40.50.200">
    <property type="entry name" value="Peptidase S8/S53 domain"/>
    <property type="match status" value="1"/>
</dbReference>
<comment type="caution">
    <text evidence="6">The sequence shown here is derived from an EMBL/GenBank/DDBJ whole genome shotgun (WGS) entry which is preliminary data.</text>
</comment>
<dbReference type="PANTHER" id="PTHR43806:SF11">
    <property type="entry name" value="CEREVISIN-RELATED"/>
    <property type="match status" value="1"/>
</dbReference>
<dbReference type="SUPFAM" id="SSF52743">
    <property type="entry name" value="Subtilisin-like"/>
    <property type="match status" value="1"/>
</dbReference>
<evidence type="ECO:0000313" key="6">
    <source>
        <dbReference type="EMBL" id="NGZ44530.1"/>
    </source>
</evidence>
<dbReference type="Proteomes" id="UP001318301">
    <property type="component" value="Unassembled WGS sequence"/>
</dbReference>
<protein>
    <submittedName>
        <fullName evidence="6">S8 family peptidase</fullName>
    </submittedName>
</protein>
<proteinExistence type="inferred from homology"/>
<reference evidence="6 7" key="1">
    <citation type="submission" date="2019-02" db="EMBL/GenBank/DDBJ databases">
        <title>Genome of a new Bacteroidetes strain.</title>
        <authorList>
            <person name="Pitt A."/>
        </authorList>
    </citation>
    <scope>NUCLEOTIDE SEQUENCE [LARGE SCALE GENOMIC DNA]</scope>
    <source>
        <strain evidence="6 7">50C-KIRBA</strain>
    </source>
</reference>
<sequence>MADKNLPIKFFQKRQKDAFDNEAAGGGDMPAWASQEIAVQKSAYVKQVLSGISDTLDRKRKTNNYTPSVIKVKMNQDALAKSYRKDIGNLFNINELNIIGVNGIDELLIKVNDEQVLQAIIKNLDRVNIAFPSNSTVVGISAISDIEAFVPEIILEKGKETEVFKIKLFNYGNMDLNGILLRTFEKFCHDNKLECQRTSYSAELNIYSVNGVTADTLEELKNFDGVQMISEMPVYNLDMEEISEDHEIVVKLPKKDVEYPIVGVLDTGIAKIPHLAPWLHTDSLTYYVEEDTNKGHGTFVAGVMIYGDELEGKDYTGFDGCKLFEAIVMPDLKKQKLYEYELIEQIRDSISRNNHIKIWNLSLGTDVEADLNEFSDFAKALDEIQDEHDVLICKSAGNCDNFQINAPKRRISKSADTVRALVVGSITHDKNATDHAEKFNPSPFSRIGPGPAHLIKPDLAHMGGNAGTDVRNRIVKNPVKSFAVDGRIARQVGTSFSTPRISAIAAGLNSILNEKFNAILIKALMIHSAKYPIEMKMGIADKLNSVGFGMPSSIGDILFNEPNEITLILQDTIEKGNYVDILDFPFPKSMIDDEGYFYGEITVTLVTSPILEVSQGAEYCQSNIDVFLGTYDQKVEKDTTLPRIKNPIGAEGRQNLLSTAVYSKRAGKNMDIPFASERMLISYSDKYQPVKKWCVNLDEFTESNKDKFLKAPKNWYLKVKGLFREFTESKAEAQKVTPNMDFCLVITIKDTKKKGNIYNEVTQLLDNYSFVHSNVKVREEVRLRLNNG</sequence>
<dbReference type="InterPro" id="IPR036852">
    <property type="entry name" value="Peptidase_S8/S53_dom_sf"/>
</dbReference>
<organism evidence="6 7">
    <name type="scientific">Aquirufa beregesia</name>
    <dbReference type="NCBI Taxonomy" id="2516556"/>
    <lineage>
        <taxon>Bacteria</taxon>
        <taxon>Pseudomonadati</taxon>
        <taxon>Bacteroidota</taxon>
        <taxon>Cytophagia</taxon>
        <taxon>Cytophagales</taxon>
        <taxon>Flectobacillaceae</taxon>
        <taxon>Aquirufa</taxon>
    </lineage>
</organism>
<dbReference type="EMBL" id="SEWW01000004">
    <property type="protein sequence ID" value="NGZ44530.1"/>
    <property type="molecule type" value="Genomic_DNA"/>
</dbReference>